<accession>E6QP05</accession>
<feature type="domain" description="Amidohydrolase-related" evidence="1">
    <location>
        <begin position="114"/>
        <end position="464"/>
    </location>
</feature>
<keyword evidence="2" id="KW-0378">Hydrolase</keyword>
<dbReference type="SUPFAM" id="SSF51338">
    <property type="entry name" value="Composite domain of metallo-dependent hydrolases"/>
    <property type="match status" value="2"/>
</dbReference>
<dbReference type="Pfam" id="PF01979">
    <property type="entry name" value="Amidohydro_1"/>
    <property type="match status" value="1"/>
</dbReference>
<dbReference type="PANTHER" id="PTHR43135">
    <property type="entry name" value="ALPHA-D-RIBOSE 1-METHYLPHOSPHONATE 5-TRIPHOSPHATE DIPHOSPHATASE"/>
    <property type="match status" value="1"/>
</dbReference>
<organism evidence="2">
    <name type="scientific">mine drainage metagenome</name>
    <dbReference type="NCBI Taxonomy" id="410659"/>
    <lineage>
        <taxon>unclassified sequences</taxon>
        <taxon>metagenomes</taxon>
        <taxon>ecological metagenomes</taxon>
    </lineage>
</organism>
<dbReference type="PANTHER" id="PTHR43135:SF3">
    <property type="entry name" value="ALPHA-D-RIBOSE 1-METHYLPHOSPHONATE 5-TRIPHOSPHATE DIPHOSPHATASE"/>
    <property type="match status" value="1"/>
</dbReference>
<dbReference type="Gene3D" id="2.30.40.10">
    <property type="entry name" value="Urease, subunit C, domain 1"/>
    <property type="match status" value="1"/>
</dbReference>
<evidence type="ECO:0000259" key="1">
    <source>
        <dbReference type="Pfam" id="PF01979"/>
    </source>
</evidence>
<dbReference type="InterPro" id="IPR032466">
    <property type="entry name" value="Metal_Hydrolase"/>
</dbReference>
<reference evidence="2" key="1">
    <citation type="submission" date="2009-10" db="EMBL/GenBank/DDBJ databases">
        <title>Diversity of trophic interactions inside an arsenic-rich microbial ecosystem.</title>
        <authorList>
            <person name="Bertin P.N."/>
            <person name="Heinrich-Salmeron A."/>
            <person name="Pelletier E."/>
            <person name="Goulhen-Chollet F."/>
            <person name="Arsene-Ploetze F."/>
            <person name="Gallien S."/>
            <person name="Calteau A."/>
            <person name="Vallenet D."/>
            <person name="Casiot C."/>
            <person name="Chane-Woon-Ming B."/>
            <person name="Giloteaux L."/>
            <person name="Barakat M."/>
            <person name="Bonnefoy V."/>
            <person name="Bruneel O."/>
            <person name="Chandler M."/>
            <person name="Cleiss J."/>
            <person name="Duran R."/>
            <person name="Elbaz-Poulichet F."/>
            <person name="Fonknechten N."/>
            <person name="Lauga B."/>
            <person name="Mornico D."/>
            <person name="Ortet P."/>
            <person name="Schaeffer C."/>
            <person name="Siguier P."/>
            <person name="Alexander Thil Smith A."/>
            <person name="Van Dorsselaer A."/>
            <person name="Weissenbach J."/>
            <person name="Medigue C."/>
            <person name="Le Paslier D."/>
        </authorList>
    </citation>
    <scope>NUCLEOTIDE SEQUENCE</scope>
</reference>
<dbReference type="AlphaFoldDB" id="E6QP05"/>
<gene>
    <name evidence="2" type="ORF">CARN6_2510</name>
</gene>
<dbReference type="EMBL" id="CABQ01000298">
    <property type="protein sequence ID" value="CBI08976.1"/>
    <property type="molecule type" value="Genomic_DNA"/>
</dbReference>
<dbReference type="InterPro" id="IPR006680">
    <property type="entry name" value="Amidohydro-rel"/>
</dbReference>
<proteinExistence type="predicted"/>
<dbReference type="CDD" id="cd01299">
    <property type="entry name" value="Met_dep_hydrolase_A"/>
    <property type="match status" value="1"/>
</dbReference>
<comment type="caution">
    <text evidence="2">The sequence shown here is derived from an EMBL/GenBank/DDBJ whole genome shotgun (WGS) entry which is preliminary data.</text>
</comment>
<dbReference type="InterPro" id="IPR051781">
    <property type="entry name" value="Metallo-dep_Hydrolase"/>
</dbReference>
<name>E6QP05_9ZZZZ</name>
<dbReference type="InterPro" id="IPR011059">
    <property type="entry name" value="Metal-dep_hydrolase_composite"/>
</dbReference>
<dbReference type="SUPFAM" id="SSF51556">
    <property type="entry name" value="Metallo-dependent hydrolases"/>
    <property type="match status" value="1"/>
</dbReference>
<dbReference type="Gene3D" id="3.20.20.140">
    <property type="entry name" value="Metal-dependent hydrolases"/>
    <property type="match status" value="1"/>
</dbReference>
<sequence>MPRRSLRVFQVLRHSSVCLPVSRCLLPRRFLSFAALAVLAGLCGFSSLSTAQSVPGIAPEKVYVKAGHLFDATSDHLRDNVVLVIEGGRITQVAPAADVSIPPGAKVVDLSKDWVLPGLIDCHTHLEVRADQYDPINEVRATPFKGGFNGVVNANKTLMAGFTGVRDVGSQPFFAVDLRNAINSGYIPGPRMVASGPPISITGGHGDMNGFAPAVSNMMYPAEKDFAIADSPDEMRHVVRAQIKYGVDVIKILATGGVLSAGDSPGAEQLTYDEMKVAVDTAHRAGRKVAAHAHGTEGIKDAVRAGVDSIEHGSLIDAEGIQMMKQHGTYLVADIYNDDYILGNAAKFGLGQEMINKEKMVGKLQRENFAKAVTAGVRIAFGTDAGVYPHGDNARQFYYMVKFGMTPAGAIRAATSSAADLIDRGKDEGTLEAGKYADVIAVTANPLENVRVLEHVSFVMKGGVVYKDEVGASGK</sequence>
<protein>
    <submittedName>
        <fullName evidence="2">Amidohydrolase</fullName>
    </submittedName>
</protein>
<evidence type="ECO:0000313" key="2">
    <source>
        <dbReference type="EMBL" id="CBI08976.1"/>
    </source>
</evidence>
<dbReference type="InterPro" id="IPR057744">
    <property type="entry name" value="OTAase-like"/>
</dbReference>
<dbReference type="GO" id="GO:0016810">
    <property type="term" value="F:hydrolase activity, acting on carbon-nitrogen (but not peptide) bonds"/>
    <property type="evidence" value="ECO:0007669"/>
    <property type="project" value="InterPro"/>
</dbReference>